<keyword evidence="3" id="KW-1185">Reference proteome</keyword>
<dbReference type="InterPro" id="IPR001478">
    <property type="entry name" value="PDZ"/>
</dbReference>
<reference evidence="2" key="3">
    <citation type="submission" date="2025-09" db="UniProtKB">
        <authorList>
            <consortium name="Ensembl"/>
        </authorList>
    </citation>
    <scope>IDENTIFICATION</scope>
</reference>
<dbReference type="Ensembl" id="ENSMZET00005003818.1">
    <property type="protein sequence ID" value="ENSMZEP00005003666.1"/>
    <property type="gene ID" value="ENSMZEG00005002833.1"/>
</dbReference>
<dbReference type="SMART" id="SM00228">
    <property type="entry name" value="PDZ"/>
    <property type="match status" value="1"/>
</dbReference>
<accession>A0A3P9B1A2</accession>
<reference evidence="2" key="2">
    <citation type="submission" date="2025-08" db="UniProtKB">
        <authorList>
            <consortium name="Ensembl"/>
        </authorList>
    </citation>
    <scope>IDENTIFICATION</scope>
</reference>
<evidence type="ECO:0000313" key="3">
    <source>
        <dbReference type="Proteomes" id="UP000265160"/>
    </source>
</evidence>
<reference evidence="2 3" key="1">
    <citation type="journal article" date="2014" name="Nature">
        <title>The genomic substrate for adaptive radiation in African cichlid fish.</title>
        <authorList>
            <person name="Brawand D."/>
            <person name="Wagner C.E."/>
            <person name="Li Y.I."/>
            <person name="Malinsky M."/>
            <person name="Keller I."/>
            <person name="Fan S."/>
            <person name="Simakov O."/>
            <person name="Ng A.Y."/>
            <person name="Lim Z.W."/>
            <person name="Bezault E."/>
            <person name="Turner-Maier J."/>
            <person name="Johnson J."/>
            <person name="Alcazar R."/>
            <person name="Noh H.J."/>
            <person name="Russell P."/>
            <person name="Aken B."/>
            <person name="Alfoldi J."/>
            <person name="Amemiya C."/>
            <person name="Azzouzi N."/>
            <person name="Baroiller J.F."/>
            <person name="Barloy-Hubler F."/>
            <person name="Berlin A."/>
            <person name="Bloomquist R."/>
            <person name="Carleton K.L."/>
            <person name="Conte M.A."/>
            <person name="D'Cotta H."/>
            <person name="Eshel O."/>
            <person name="Gaffney L."/>
            <person name="Galibert F."/>
            <person name="Gante H.F."/>
            <person name="Gnerre S."/>
            <person name="Greuter L."/>
            <person name="Guyon R."/>
            <person name="Haddad N.S."/>
            <person name="Haerty W."/>
            <person name="Harris R.M."/>
            <person name="Hofmann H.A."/>
            <person name="Hourlier T."/>
            <person name="Hulata G."/>
            <person name="Jaffe D.B."/>
            <person name="Lara M."/>
            <person name="Lee A.P."/>
            <person name="MacCallum I."/>
            <person name="Mwaiko S."/>
            <person name="Nikaido M."/>
            <person name="Nishihara H."/>
            <person name="Ozouf-Costaz C."/>
            <person name="Penman D.J."/>
            <person name="Przybylski D."/>
            <person name="Rakotomanga M."/>
            <person name="Renn S.C.P."/>
            <person name="Ribeiro F.J."/>
            <person name="Ron M."/>
            <person name="Salzburger W."/>
            <person name="Sanchez-Pulido L."/>
            <person name="Santos M.E."/>
            <person name="Searle S."/>
            <person name="Sharpe T."/>
            <person name="Swofford R."/>
            <person name="Tan F.J."/>
            <person name="Williams L."/>
            <person name="Young S."/>
            <person name="Yin S."/>
            <person name="Okada N."/>
            <person name="Kocher T.D."/>
            <person name="Miska E.A."/>
            <person name="Lander E.S."/>
            <person name="Venkatesh B."/>
            <person name="Fernald R.D."/>
            <person name="Meyer A."/>
            <person name="Ponting C.P."/>
            <person name="Streelman J.T."/>
            <person name="Lindblad-Toh K."/>
            <person name="Seehausen O."/>
            <person name="Di Palma F."/>
        </authorList>
    </citation>
    <scope>NUCLEOTIDE SEQUENCE</scope>
</reference>
<dbReference type="GeneTree" id="ENSGT01120000272411"/>
<dbReference type="InterPro" id="IPR036034">
    <property type="entry name" value="PDZ_sf"/>
</dbReference>
<dbReference type="CDD" id="cd00136">
    <property type="entry name" value="PDZ_canonical"/>
    <property type="match status" value="1"/>
</dbReference>
<dbReference type="SUPFAM" id="SSF50156">
    <property type="entry name" value="PDZ domain-like"/>
    <property type="match status" value="1"/>
</dbReference>
<protein>
    <recommendedName>
        <fullName evidence="1">PDZ domain-containing protein</fullName>
    </recommendedName>
</protein>
<name>A0A3P9B1A2_9CICH</name>
<evidence type="ECO:0000259" key="1">
    <source>
        <dbReference type="PROSITE" id="PS50106"/>
    </source>
</evidence>
<feature type="domain" description="PDZ" evidence="1">
    <location>
        <begin position="61"/>
        <end position="125"/>
    </location>
</feature>
<dbReference type="Gene3D" id="2.30.42.10">
    <property type="match status" value="1"/>
</dbReference>
<evidence type="ECO:0000313" key="2">
    <source>
        <dbReference type="Ensembl" id="ENSMZEP00005003666.1"/>
    </source>
</evidence>
<organism evidence="2 3">
    <name type="scientific">Maylandia zebra</name>
    <name type="common">zebra mbuna</name>
    <dbReference type="NCBI Taxonomy" id="106582"/>
    <lineage>
        <taxon>Eukaryota</taxon>
        <taxon>Metazoa</taxon>
        <taxon>Chordata</taxon>
        <taxon>Craniata</taxon>
        <taxon>Vertebrata</taxon>
        <taxon>Euteleostomi</taxon>
        <taxon>Actinopterygii</taxon>
        <taxon>Neopterygii</taxon>
        <taxon>Teleostei</taxon>
        <taxon>Neoteleostei</taxon>
        <taxon>Acanthomorphata</taxon>
        <taxon>Ovalentaria</taxon>
        <taxon>Cichlomorphae</taxon>
        <taxon>Cichliformes</taxon>
        <taxon>Cichlidae</taxon>
        <taxon>African cichlids</taxon>
        <taxon>Pseudocrenilabrinae</taxon>
        <taxon>Haplochromini</taxon>
        <taxon>Maylandia</taxon>
        <taxon>Maylandia zebra complex</taxon>
    </lineage>
</organism>
<dbReference type="Proteomes" id="UP000265160">
    <property type="component" value="LG4"/>
</dbReference>
<sequence>PNNVLHISSMHSDGCGRRVILLGDLQQLNEASDQGKAAGLTCGLDSNGAKVANFIHFLPSQIDINPGPDGRFGFTIVGDSPLMVEDCMPNGPAGRSGLKAGDYVMEVNGIPVKHHETAAAMIKAAQGRPLRLGVLSMSVFKKINSTFFYPQFHTVVLNQECYNLERI</sequence>
<dbReference type="AlphaFoldDB" id="A0A3P9B1A2"/>
<dbReference type="PROSITE" id="PS50106">
    <property type="entry name" value="PDZ"/>
    <property type="match status" value="1"/>
</dbReference>
<dbReference type="STRING" id="106582.ENSMZEP00005003666"/>
<proteinExistence type="predicted"/>
<dbReference type="Pfam" id="PF00595">
    <property type="entry name" value="PDZ"/>
    <property type="match status" value="1"/>
</dbReference>